<dbReference type="STRING" id="530564.Psta_3752"/>
<evidence type="ECO:0008006" key="7">
    <source>
        <dbReference type="Google" id="ProtNLM"/>
    </source>
</evidence>
<dbReference type="OrthoDB" id="289302at2"/>
<proteinExistence type="predicted"/>
<keyword evidence="2" id="KW-1133">Transmembrane helix</keyword>
<dbReference type="eggNOG" id="COG5492">
    <property type="taxonomic scope" value="Bacteria"/>
</dbReference>
<evidence type="ECO:0000313" key="6">
    <source>
        <dbReference type="Proteomes" id="UP000001887"/>
    </source>
</evidence>
<keyword evidence="6" id="KW-1185">Reference proteome</keyword>
<feature type="compositionally biased region" description="Low complexity" evidence="1">
    <location>
        <begin position="194"/>
        <end position="206"/>
    </location>
</feature>
<evidence type="ECO:0000259" key="4">
    <source>
        <dbReference type="Pfam" id="PF07587"/>
    </source>
</evidence>
<feature type="domain" description="DUF1553" evidence="4">
    <location>
        <begin position="601"/>
        <end position="696"/>
    </location>
</feature>
<keyword evidence="2" id="KW-0472">Membrane</keyword>
<dbReference type="Pfam" id="PF07587">
    <property type="entry name" value="PSD1"/>
    <property type="match status" value="1"/>
</dbReference>
<feature type="transmembrane region" description="Helical" evidence="2">
    <location>
        <begin position="124"/>
        <end position="147"/>
    </location>
</feature>
<evidence type="ECO:0000313" key="5">
    <source>
        <dbReference type="EMBL" id="ADB18407.1"/>
    </source>
</evidence>
<organism evidence="5 6">
    <name type="scientific">Pirellula staleyi (strain ATCC 27377 / DSM 6068 / ICPB 4128)</name>
    <name type="common">Pirella staleyi</name>
    <dbReference type="NCBI Taxonomy" id="530564"/>
    <lineage>
        <taxon>Bacteria</taxon>
        <taxon>Pseudomonadati</taxon>
        <taxon>Planctomycetota</taxon>
        <taxon>Planctomycetia</taxon>
        <taxon>Pirellulales</taxon>
        <taxon>Pirellulaceae</taxon>
        <taxon>Pirellula</taxon>
    </lineage>
</organism>
<feature type="compositionally biased region" description="Polar residues" evidence="1">
    <location>
        <begin position="184"/>
        <end position="193"/>
    </location>
</feature>
<evidence type="ECO:0000256" key="2">
    <source>
        <dbReference type="SAM" id="Phobius"/>
    </source>
</evidence>
<feature type="domain" description="DUF1549" evidence="3">
    <location>
        <begin position="264"/>
        <end position="459"/>
    </location>
</feature>
<dbReference type="Pfam" id="PF07583">
    <property type="entry name" value="PSCyt2"/>
    <property type="match status" value="1"/>
</dbReference>
<accession>D2R042</accession>
<protein>
    <recommendedName>
        <fullName evidence="7">Cytochrome c domain-containing protein</fullName>
    </recommendedName>
</protein>
<gene>
    <name evidence="5" type="ordered locus">Psta_3752</name>
</gene>
<sequence length="811" mass="87324">MTPDRDNPILDACLEEILADRTPPDLTARILQAWAARGASPKSSSSAGLTNAAGLTSAAGMSSMVAASLSASGQPIAPPLVAPPVSVPAMAIAPSTVSQPEAIAAPDQVAPAIRTTRVRSRKTSYVPVLTLSAAIALVAVGVAWWGLSQPSENSVAGGGNKSGTEKLGGEKSAVVKSGDKSRPQRSTNQPQLANSPSDSSTKNSSNGPDRSSNPGRMNPGTVDNGPPQIASANPAQQSETLENPTFVPPPAASPSSLGEVISFVNTTVDAAWKANRVEPSPTATEAEYCRRVFLRLLGRIPTVKELETHLADKSPNKSAALVDRLLAAEEYRDEYSRYWATIFATALIGRSTGSDDEGPASREGLELYLRDAIAKNKSYDKIAFELITAEGTGEPGSEKFNGAVNFMLDSLDGDGTLATARVSRVFLGHQLQCAQCHHHPAHDFTQQQYWSMNAFFRQARLTKIGGRPAVVDADFVSSSGNTDEAEVYYQAPNGLLKAAYPEYLDGSKVDPSGLVSEVRRRAELARLVVTSKQFSRATVNRVWSHFFGYGFTRPIDDMVPLADKPVAKSQPQAALPNSLDPANIRLADSEAEQAEIIAAASGTHPELLERLSDEFIRSGHDLKMLIRWITLSDPFQRSSKITASNLVDAPEAGTVPLFSHYYARQMQAEEVYQSLLIAAQLRKSSGGQSQVELARRDWLAQFQRNMATDDAEEETNFNGSMSQSLAMMNGELMQRAVSSRDEGLLRSVVESKMSPQEKVEHLFLAALSRRPSKRELEAAEKMLASAGPNPAAAVEDIWWALLNSNEFILDH</sequence>
<dbReference type="Proteomes" id="UP000001887">
    <property type="component" value="Chromosome"/>
</dbReference>
<dbReference type="HOGENOM" id="CLU_005632_2_0_0"/>
<name>D2R042_PIRSD</name>
<dbReference type="PANTHER" id="PTHR35889:SF3">
    <property type="entry name" value="F-BOX DOMAIN-CONTAINING PROTEIN"/>
    <property type="match status" value="1"/>
</dbReference>
<feature type="region of interest" description="Disordered" evidence="1">
    <location>
        <begin position="150"/>
        <end position="253"/>
    </location>
</feature>
<dbReference type="PANTHER" id="PTHR35889">
    <property type="entry name" value="CYCLOINULO-OLIGOSACCHARIDE FRUCTANOTRANSFERASE-RELATED"/>
    <property type="match status" value="1"/>
</dbReference>
<dbReference type="InterPro" id="IPR022655">
    <property type="entry name" value="DUF1553"/>
</dbReference>
<reference evidence="5 6" key="1">
    <citation type="journal article" date="2009" name="Stand. Genomic Sci.">
        <title>Complete genome sequence of Pirellula staleyi type strain (ATCC 27377).</title>
        <authorList>
            <person name="Clum A."/>
            <person name="Tindall B.J."/>
            <person name="Sikorski J."/>
            <person name="Ivanova N."/>
            <person name="Mavrommatis K."/>
            <person name="Lucas S."/>
            <person name="Glavina del Rio T."/>
            <person name="Nolan M."/>
            <person name="Chen F."/>
            <person name="Tice H."/>
            <person name="Pitluck S."/>
            <person name="Cheng J.F."/>
            <person name="Chertkov O."/>
            <person name="Brettin T."/>
            <person name="Han C."/>
            <person name="Detter J.C."/>
            <person name="Kuske C."/>
            <person name="Bruce D."/>
            <person name="Goodwin L."/>
            <person name="Ovchinikova G."/>
            <person name="Pati A."/>
            <person name="Mikhailova N."/>
            <person name="Chen A."/>
            <person name="Palaniappan K."/>
            <person name="Land M."/>
            <person name="Hauser L."/>
            <person name="Chang Y.J."/>
            <person name="Jeffries C.D."/>
            <person name="Chain P."/>
            <person name="Rohde M."/>
            <person name="Goker M."/>
            <person name="Bristow J."/>
            <person name="Eisen J.A."/>
            <person name="Markowitz V."/>
            <person name="Hugenholtz P."/>
            <person name="Kyrpides N.C."/>
            <person name="Klenk H.P."/>
            <person name="Lapidus A."/>
        </authorList>
    </citation>
    <scope>NUCLEOTIDE SEQUENCE [LARGE SCALE GENOMIC DNA]</scope>
    <source>
        <strain evidence="6">ATCC 27377 / DSM 6068 / ICPB 4128</strain>
    </source>
</reference>
<dbReference type="EMBL" id="CP001848">
    <property type="protein sequence ID" value="ADB18407.1"/>
    <property type="molecule type" value="Genomic_DNA"/>
</dbReference>
<dbReference type="AlphaFoldDB" id="D2R042"/>
<keyword evidence="2" id="KW-0812">Transmembrane</keyword>
<dbReference type="InterPro" id="IPR011444">
    <property type="entry name" value="DUF1549"/>
</dbReference>
<feature type="compositionally biased region" description="Polar residues" evidence="1">
    <location>
        <begin position="230"/>
        <end position="243"/>
    </location>
</feature>
<dbReference type="KEGG" id="psl:Psta_3752"/>
<evidence type="ECO:0000259" key="3">
    <source>
        <dbReference type="Pfam" id="PF07583"/>
    </source>
</evidence>
<evidence type="ECO:0000256" key="1">
    <source>
        <dbReference type="SAM" id="MobiDB-lite"/>
    </source>
</evidence>